<dbReference type="GeneID" id="102984250"/>
<dbReference type="InterPro" id="IPR007715">
    <property type="entry name" value="Coq4"/>
</dbReference>
<dbReference type="RefSeq" id="XP_023982159.1">
    <property type="nucleotide sequence ID" value="XM_024126391.3"/>
</dbReference>
<reference evidence="2" key="1">
    <citation type="submission" date="2025-08" db="UniProtKB">
        <authorList>
            <consortium name="RefSeq"/>
        </authorList>
    </citation>
    <scope>IDENTIFICATION</scope>
    <source>
        <tissue evidence="2">Muscle</tissue>
    </source>
</reference>
<dbReference type="Pfam" id="PF05019">
    <property type="entry name" value="Coq4"/>
    <property type="match status" value="1"/>
</dbReference>
<keyword evidence="2" id="KW-0830">Ubiquinone</keyword>
<accession>A0A2Y9T245</accession>
<evidence type="ECO:0000313" key="2">
    <source>
        <dbReference type="RefSeq" id="XP_023982159.1"/>
    </source>
</evidence>
<sequence length="100" mass="10485">MATLLRGVLRPLRAFPSRPRPAADAPLRATSHGAGLLYPEHIPTSPLQKALLAAGSAGMALYDPYRHGSVPGSRCPPLTWASSGVCLRAPLAASISVSWM</sequence>
<gene>
    <name evidence="2" type="primary">COQ4</name>
</gene>
<dbReference type="AlphaFoldDB" id="A0A2Y9T245"/>
<evidence type="ECO:0000313" key="1">
    <source>
        <dbReference type="Proteomes" id="UP000248484"/>
    </source>
</evidence>
<dbReference type="Proteomes" id="UP000248484">
    <property type="component" value="Unplaced"/>
</dbReference>
<name>A0A2Y9T245_PHYMC</name>
<keyword evidence="1" id="KW-1185">Reference proteome</keyword>
<proteinExistence type="predicted"/>
<dbReference type="GO" id="GO:0006744">
    <property type="term" value="P:ubiquinone biosynthetic process"/>
    <property type="evidence" value="ECO:0007669"/>
    <property type="project" value="InterPro"/>
</dbReference>
<dbReference type="CTD" id="51117"/>
<protein>
    <submittedName>
        <fullName evidence="2">Ubiquinone biosynthesis protein COQ4 homolog, mitochondrial isoform X3</fullName>
    </submittedName>
</protein>
<organism evidence="1 2">
    <name type="scientific">Physeter macrocephalus</name>
    <name type="common">Sperm whale</name>
    <name type="synonym">Physeter catodon</name>
    <dbReference type="NCBI Taxonomy" id="9755"/>
    <lineage>
        <taxon>Eukaryota</taxon>
        <taxon>Metazoa</taxon>
        <taxon>Chordata</taxon>
        <taxon>Craniata</taxon>
        <taxon>Vertebrata</taxon>
        <taxon>Euteleostomi</taxon>
        <taxon>Mammalia</taxon>
        <taxon>Eutheria</taxon>
        <taxon>Laurasiatheria</taxon>
        <taxon>Artiodactyla</taxon>
        <taxon>Whippomorpha</taxon>
        <taxon>Cetacea</taxon>
        <taxon>Odontoceti</taxon>
        <taxon>Physeteridae</taxon>
        <taxon>Physeter</taxon>
    </lineage>
</organism>